<proteinExistence type="inferred from homology"/>
<keyword evidence="10" id="KW-1185">Reference proteome</keyword>
<dbReference type="InterPro" id="IPR029479">
    <property type="entry name" value="Nitroreductase"/>
</dbReference>
<dbReference type="SUPFAM" id="SSF55469">
    <property type="entry name" value="FMN-dependent nitroreductase-like"/>
    <property type="match status" value="1"/>
</dbReference>
<evidence type="ECO:0000313" key="9">
    <source>
        <dbReference type="EMBL" id="WZN39922.1"/>
    </source>
</evidence>
<evidence type="ECO:0000256" key="4">
    <source>
        <dbReference type="ARBA" id="ARBA00022643"/>
    </source>
</evidence>
<keyword evidence="4" id="KW-0288">FMN</keyword>
<protein>
    <submittedName>
        <fullName evidence="9">Nitroreductase</fullName>
    </submittedName>
</protein>
<evidence type="ECO:0000256" key="5">
    <source>
        <dbReference type="ARBA" id="ARBA00022857"/>
    </source>
</evidence>
<dbReference type="CDD" id="cd02135">
    <property type="entry name" value="YdjA-like"/>
    <property type="match status" value="1"/>
</dbReference>
<evidence type="ECO:0000256" key="6">
    <source>
        <dbReference type="ARBA" id="ARBA00023002"/>
    </source>
</evidence>
<reference evidence="10" key="1">
    <citation type="submission" date="2024-03" db="EMBL/GenBank/DDBJ databases">
        <title>Chitinophaga horti sp. nov., isolated from garden soil.</title>
        <authorList>
            <person name="Lee D.S."/>
            <person name="Han D.M."/>
            <person name="Baek J.H."/>
            <person name="Choi D.G."/>
            <person name="Jeon J.H."/>
            <person name="Jeon C.O."/>
        </authorList>
    </citation>
    <scope>NUCLEOTIDE SEQUENCE [LARGE SCALE GENOMIC DNA]</scope>
    <source>
        <strain evidence="10">GPA1</strain>
    </source>
</reference>
<keyword evidence="5" id="KW-0521">NADP</keyword>
<keyword evidence="3" id="KW-0285">Flavoprotein</keyword>
<dbReference type="Proteomes" id="UP001485459">
    <property type="component" value="Chromosome"/>
</dbReference>
<accession>A0ABZ2YKW4</accession>
<name>A0ABZ2YKW4_9BACT</name>
<evidence type="ECO:0000256" key="7">
    <source>
        <dbReference type="ARBA" id="ARBA00023027"/>
    </source>
</evidence>
<dbReference type="InterPro" id="IPR052530">
    <property type="entry name" value="NAD(P)H_nitroreductase"/>
</dbReference>
<keyword evidence="6" id="KW-0560">Oxidoreductase</keyword>
<sequence length="191" mass="21722">MTNNIQDIILYRRTVKPTAMNGRKIEDETVRELLRLADWAPTHGLTEPWYFVVYSGDKVQQFCTDHAELYKQFTPATNFILGNYEKLKTQGDLASHVIAVVMKRGANPKIPEIEEVAATACAVENLWLAATAQNIAVYWGSGGMTYTPAMQDYLGLRDEDKVLGFLYLGYTEEAPRTGRRLKPLEEKVKWM</sequence>
<evidence type="ECO:0000256" key="1">
    <source>
        <dbReference type="ARBA" id="ARBA00001917"/>
    </source>
</evidence>
<evidence type="ECO:0000313" key="10">
    <source>
        <dbReference type="Proteomes" id="UP001485459"/>
    </source>
</evidence>
<feature type="domain" description="Nitroreductase" evidence="8">
    <location>
        <begin position="9"/>
        <end position="170"/>
    </location>
</feature>
<dbReference type="PANTHER" id="PTHR43821">
    <property type="entry name" value="NAD(P)H NITROREDUCTASE YDJA-RELATED"/>
    <property type="match status" value="1"/>
</dbReference>
<dbReference type="InterPro" id="IPR000415">
    <property type="entry name" value="Nitroreductase-like"/>
</dbReference>
<organism evidence="9 10">
    <name type="scientific">Chitinophaga pollutisoli</name>
    <dbReference type="NCBI Taxonomy" id="3133966"/>
    <lineage>
        <taxon>Bacteria</taxon>
        <taxon>Pseudomonadati</taxon>
        <taxon>Bacteroidota</taxon>
        <taxon>Chitinophagia</taxon>
        <taxon>Chitinophagales</taxon>
        <taxon>Chitinophagaceae</taxon>
        <taxon>Chitinophaga</taxon>
    </lineage>
</organism>
<dbReference type="Gene3D" id="3.40.109.10">
    <property type="entry name" value="NADH Oxidase"/>
    <property type="match status" value="1"/>
</dbReference>
<dbReference type="EMBL" id="CP149822">
    <property type="protein sequence ID" value="WZN39922.1"/>
    <property type="molecule type" value="Genomic_DNA"/>
</dbReference>
<keyword evidence="7" id="KW-0520">NAD</keyword>
<dbReference type="Pfam" id="PF00881">
    <property type="entry name" value="Nitroreductase"/>
    <property type="match status" value="1"/>
</dbReference>
<dbReference type="InterPro" id="IPR026021">
    <property type="entry name" value="YdjA-like"/>
</dbReference>
<evidence type="ECO:0000256" key="2">
    <source>
        <dbReference type="ARBA" id="ARBA00007118"/>
    </source>
</evidence>
<dbReference type="RefSeq" id="WP_341834885.1">
    <property type="nucleotide sequence ID" value="NZ_CP149822.1"/>
</dbReference>
<gene>
    <name evidence="9" type="ORF">WJU16_18250</name>
</gene>
<comment type="cofactor">
    <cofactor evidence="1">
        <name>FMN</name>
        <dbReference type="ChEBI" id="CHEBI:58210"/>
    </cofactor>
</comment>
<evidence type="ECO:0000259" key="8">
    <source>
        <dbReference type="Pfam" id="PF00881"/>
    </source>
</evidence>
<comment type="similarity">
    <text evidence="2">Belongs to the nitroreductase family.</text>
</comment>
<dbReference type="PANTHER" id="PTHR43821:SF1">
    <property type="entry name" value="NAD(P)H NITROREDUCTASE YDJA-RELATED"/>
    <property type="match status" value="1"/>
</dbReference>
<evidence type="ECO:0000256" key="3">
    <source>
        <dbReference type="ARBA" id="ARBA00022630"/>
    </source>
</evidence>